<sequence length="295" mass="33353">MYSSSSPSHDHSFHQKPKTNNQSLQKTRYPSFSFVESSTTNDAGKENPEKKIIWRFSYSVAHNHNDVVKQKKHSCDVCNKVFTSNKALNGHMRCHCRQNGPTVAAPSFEKQQPCRRRRYMNIDDDDDDVIETVAEILLQLSRMGYEDVNHRGAKRKNLSCNMMDDNEKKKRKKKEQGVLLTSGGHDIEEKKTINEGETELGSKVVKNVDLNELSSDDNEGETELGSKVVKNVDLNELPSDDNEGEAELGSKDVKNFDLNELPSDDNEGETESGSKVVKNLDLNELPSDEFEDKTN</sequence>
<dbReference type="InterPro" id="IPR036236">
    <property type="entry name" value="Znf_C2H2_sf"/>
</dbReference>
<evidence type="ECO:0000256" key="7">
    <source>
        <dbReference type="PROSITE-ProRule" id="PRU00042"/>
    </source>
</evidence>
<dbReference type="PROSITE" id="PS00028">
    <property type="entry name" value="ZINC_FINGER_C2H2_1"/>
    <property type="match status" value="1"/>
</dbReference>
<reference evidence="10 13" key="2">
    <citation type="journal article" date="2014" name="BMC Genomics">
        <title>An improved genome release (version Mt4.0) for the model legume Medicago truncatula.</title>
        <authorList>
            <person name="Tang H."/>
            <person name="Krishnakumar V."/>
            <person name="Bidwell S."/>
            <person name="Rosen B."/>
            <person name="Chan A."/>
            <person name="Zhou S."/>
            <person name="Gentzbittel L."/>
            <person name="Childs K.L."/>
            <person name="Yandell M."/>
            <person name="Gundlach H."/>
            <person name="Mayer K.F."/>
            <person name="Schwartz D.C."/>
            <person name="Town C.D."/>
        </authorList>
    </citation>
    <scope>GENOME REANNOTATION</scope>
    <source>
        <strain evidence="10">A17</strain>
        <strain evidence="12 13">cv. Jemalong A17</strain>
    </source>
</reference>
<evidence type="ECO:0000256" key="6">
    <source>
        <dbReference type="ARBA" id="ARBA00023163"/>
    </source>
</evidence>
<evidence type="ECO:0000256" key="1">
    <source>
        <dbReference type="ARBA" id="ARBA00022723"/>
    </source>
</evidence>
<dbReference type="GO" id="GO:0006355">
    <property type="term" value="P:regulation of DNA-templated transcription"/>
    <property type="evidence" value="ECO:0000318"/>
    <property type="project" value="GO_Central"/>
</dbReference>
<dbReference type="EMBL" id="CM001217">
    <property type="protein sequence ID" value="KEH43166.1"/>
    <property type="molecule type" value="Genomic_DNA"/>
</dbReference>
<evidence type="ECO:0000313" key="12">
    <source>
        <dbReference type="EnsemblPlants" id="KEH43166"/>
    </source>
</evidence>
<keyword evidence="5" id="KW-0805">Transcription regulation</keyword>
<keyword evidence="4" id="KW-0862">Zinc</keyword>
<dbReference type="SUPFAM" id="SSF57667">
    <property type="entry name" value="beta-beta-alpha zinc fingers"/>
    <property type="match status" value="1"/>
</dbReference>
<dbReference type="Gramene" id="rna4931">
    <property type="protein sequence ID" value="RHN80946.1"/>
    <property type="gene ID" value="gene4931"/>
</dbReference>
<proteinExistence type="predicted"/>
<feature type="domain" description="C2H2-type" evidence="9">
    <location>
        <begin position="73"/>
        <end position="100"/>
    </location>
</feature>
<evidence type="ECO:0000313" key="11">
    <source>
        <dbReference type="EMBL" id="RHN80946.1"/>
    </source>
</evidence>
<protein>
    <submittedName>
        <fullName evidence="10">C2H2 type zf-met: zinc-finger protein</fullName>
    </submittedName>
    <submittedName>
        <fullName evidence="11">Putative transcription factor C2H2 family</fullName>
    </submittedName>
</protein>
<dbReference type="PROSITE" id="PS50157">
    <property type="entry name" value="ZINC_FINGER_C2H2_2"/>
    <property type="match status" value="1"/>
</dbReference>
<dbReference type="InterPro" id="IPR013087">
    <property type="entry name" value="Znf_C2H2_type"/>
</dbReference>
<feature type="region of interest" description="Disordered" evidence="8">
    <location>
        <begin position="1"/>
        <end position="29"/>
    </location>
</feature>
<organism evidence="10 13">
    <name type="scientific">Medicago truncatula</name>
    <name type="common">Barrel medic</name>
    <name type="synonym">Medicago tribuloides</name>
    <dbReference type="NCBI Taxonomy" id="3880"/>
    <lineage>
        <taxon>Eukaryota</taxon>
        <taxon>Viridiplantae</taxon>
        <taxon>Streptophyta</taxon>
        <taxon>Embryophyta</taxon>
        <taxon>Tracheophyta</taxon>
        <taxon>Spermatophyta</taxon>
        <taxon>Magnoliopsida</taxon>
        <taxon>eudicotyledons</taxon>
        <taxon>Gunneridae</taxon>
        <taxon>Pentapetalae</taxon>
        <taxon>rosids</taxon>
        <taxon>fabids</taxon>
        <taxon>Fabales</taxon>
        <taxon>Fabaceae</taxon>
        <taxon>Papilionoideae</taxon>
        <taxon>50 kb inversion clade</taxon>
        <taxon>NPAAA clade</taxon>
        <taxon>Hologalegina</taxon>
        <taxon>IRL clade</taxon>
        <taxon>Trifolieae</taxon>
        <taxon>Medicago</taxon>
    </lineage>
</organism>
<keyword evidence="2" id="KW-0677">Repeat</keyword>
<evidence type="ECO:0000256" key="4">
    <source>
        <dbReference type="ARBA" id="ARBA00022833"/>
    </source>
</evidence>
<keyword evidence="3 7" id="KW-0863">Zinc-finger</keyword>
<reference evidence="12" key="3">
    <citation type="submission" date="2015-04" db="UniProtKB">
        <authorList>
            <consortium name="EnsemblPlants"/>
        </authorList>
    </citation>
    <scope>IDENTIFICATION</scope>
    <source>
        <strain evidence="12">cv. Jemalong A17</strain>
    </source>
</reference>
<dbReference type="Gene3D" id="3.30.160.60">
    <property type="entry name" value="Classic Zinc Finger"/>
    <property type="match status" value="1"/>
</dbReference>
<reference evidence="10 13" key="1">
    <citation type="journal article" date="2011" name="Nature">
        <title>The Medicago genome provides insight into the evolution of rhizobial symbioses.</title>
        <authorList>
            <person name="Young N.D."/>
            <person name="Debelle F."/>
            <person name="Oldroyd G.E."/>
            <person name="Geurts R."/>
            <person name="Cannon S.B."/>
            <person name="Udvardi M.K."/>
            <person name="Benedito V.A."/>
            <person name="Mayer K.F."/>
            <person name="Gouzy J."/>
            <person name="Schoof H."/>
            <person name="Van de Peer Y."/>
            <person name="Proost S."/>
            <person name="Cook D.R."/>
            <person name="Meyers B.C."/>
            <person name="Spannagl M."/>
            <person name="Cheung F."/>
            <person name="De Mita S."/>
            <person name="Krishnakumar V."/>
            <person name="Gundlach H."/>
            <person name="Zhou S."/>
            <person name="Mudge J."/>
            <person name="Bharti A.K."/>
            <person name="Murray J.D."/>
            <person name="Naoumkina M.A."/>
            <person name="Rosen B."/>
            <person name="Silverstein K.A."/>
            <person name="Tang H."/>
            <person name="Rombauts S."/>
            <person name="Zhao P.X."/>
            <person name="Zhou P."/>
            <person name="Barbe V."/>
            <person name="Bardou P."/>
            <person name="Bechner M."/>
            <person name="Bellec A."/>
            <person name="Berger A."/>
            <person name="Berges H."/>
            <person name="Bidwell S."/>
            <person name="Bisseling T."/>
            <person name="Choisne N."/>
            <person name="Couloux A."/>
            <person name="Denny R."/>
            <person name="Deshpande S."/>
            <person name="Dai X."/>
            <person name="Doyle J.J."/>
            <person name="Dudez A.M."/>
            <person name="Farmer A.D."/>
            <person name="Fouteau S."/>
            <person name="Franken C."/>
            <person name="Gibelin C."/>
            <person name="Gish J."/>
            <person name="Goldstein S."/>
            <person name="Gonzalez A.J."/>
            <person name="Green P.J."/>
            <person name="Hallab A."/>
            <person name="Hartog M."/>
            <person name="Hua A."/>
            <person name="Humphray S.J."/>
            <person name="Jeong D.H."/>
            <person name="Jing Y."/>
            <person name="Jocker A."/>
            <person name="Kenton S.M."/>
            <person name="Kim D.J."/>
            <person name="Klee K."/>
            <person name="Lai H."/>
            <person name="Lang C."/>
            <person name="Lin S."/>
            <person name="Macmil S.L."/>
            <person name="Magdelenat G."/>
            <person name="Matthews L."/>
            <person name="McCorrison J."/>
            <person name="Monaghan E.L."/>
            <person name="Mun J.H."/>
            <person name="Najar F.Z."/>
            <person name="Nicholson C."/>
            <person name="Noirot C."/>
            <person name="O'Bleness M."/>
            <person name="Paule C.R."/>
            <person name="Poulain J."/>
            <person name="Prion F."/>
            <person name="Qin B."/>
            <person name="Qu C."/>
            <person name="Retzel E.F."/>
            <person name="Riddle C."/>
            <person name="Sallet E."/>
            <person name="Samain S."/>
            <person name="Samson N."/>
            <person name="Sanders I."/>
            <person name="Saurat O."/>
            <person name="Scarpelli C."/>
            <person name="Schiex T."/>
            <person name="Segurens B."/>
            <person name="Severin A.J."/>
            <person name="Sherrier D.J."/>
            <person name="Shi R."/>
            <person name="Sims S."/>
            <person name="Singer S.R."/>
            <person name="Sinharoy S."/>
            <person name="Sterck L."/>
            <person name="Viollet A."/>
            <person name="Wang B.B."/>
            <person name="Wang K."/>
            <person name="Wang M."/>
            <person name="Wang X."/>
            <person name="Warfsmann J."/>
            <person name="Weissenbach J."/>
            <person name="White D.D."/>
            <person name="White J.D."/>
            <person name="Wiley G.B."/>
            <person name="Wincker P."/>
            <person name="Xing Y."/>
            <person name="Yang L."/>
            <person name="Yao Z."/>
            <person name="Ying F."/>
            <person name="Zhai J."/>
            <person name="Zhou L."/>
            <person name="Zuber A."/>
            <person name="Denarie J."/>
            <person name="Dixon R.A."/>
            <person name="May G.D."/>
            <person name="Schwartz D.C."/>
            <person name="Rogers J."/>
            <person name="Quetier F."/>
            <person name="Town C.D."/>
            <person name="Roe B.A."/>
        </authorList>
    </citation>
    <scope>NUCLEOTIDE SEQUENCE [LARGE SCALE GENOMIC DNA]</scope>
    <source>
        <strain evidence="10">A17</strain>
        <strain evidence="12 13">cv. Jemalong A17</strain>
    </source>
</reference>
<evidence type="ECO:0000259" key="9">
    <source>
        <dbReference type="PROSITE" id="PS50157"/>
    </source>
</evidence>
<evidence type="ECO:0000256" key="3">
    <source>
        <dbReference type="ARBA" id="ARBA00022771"/>
    </source>
</evidence>
<dbReference type="GO" id="GO:0000976">
    <property type="term" value="F:transcription cis-regulatory region binding"/>
    <property type="evidence" value="ECO:0000318"/>
    <property type="project" value="GO_Central"/>
</dbReference>
<gene>
    <name evidence="10" type="ordered locus">MTR_1g085590</name>
    <name evidence="11" type="ORF">MtrunA17_Chr1g0193731</name>
</gene>
<keyword evidence="6" id="KW-0804">Transcription</keyword>
<dbReference type="Pfam" id="PF13912">
    <property type="entry name" value="zf-C2H2_6"/>
    <property type="match status" value="1"/>
</dbReference>
<dbReference type="Proteomes" id="UP000265566">
    <property type="component" value="Chromosome 1"/>
</dbReference>
<dbReference type="GO" id="GO:0003700">
    <property type="term" value="F:DNA-binding transcription factor activity"/>
    <property type="evidence" value="ECO:0000318"/>
    <property type="project" value="GO_Central"/>
</dbReference>
<dbReference type="EMBL" id="PSQE01000001">
    <property type="protein sequence ID" value="RHN80946.1"/>
    <property type="molecule type" value="Genomic_DNA"/>
</dbReference>
<dbReference type="SMART" id="SM00355">
    <property type="entry name" value="ZnF_C2H2"/>
    <property type="match status" value="1"/>
</dbReference>
<evidence type="ECO:0000313" key="10">
    <source>
        <dbReference type="EMBL" id="KEH43166.1"/>
    </source>
</evidence>
<dbReference type="HOGENOM" id="CLU_944500_0_0_1"/>
<dbReference type="AlphaFoldDB" id="A0A072VNE8"/>
<accession>A0A072VNE8</accession>
<evidence type="ECO:0000256" key="2">
    <source>
        <dbReference type="ARBA" id="ARBA00022737"/>
    </source>
</evidence>
<reference evidence="11" key="4">
    <citation type="journal article" date="2018" name="Nat. Plants">
        <title>Whole-genome landscape of Medicago truncatula symbiotic genes.</title>
        <authorList>
            <person name="Pecrix Y."/>
            <person name="Gamas P."/>
            <person name="Carrere S."/>
        </authorList>
    </citation>
    <scope>NUCLEOTIDE SEQUENCE</scope>
    <source>
        <tissue evidence="11">Leaves</tissue>
    </source>
</reference>
<feature type="compositionally biased region" description="Acidic residues" evidence="8">
    <location>
        <begin position="286"/>
        <end position="295"/>
    </location>
</feature>
<evidence type="ECO:0000313" key="13">
    <source>
        <dbReference type="Proteomes" id="UP000002051"/>
    </source>
</evidence>
<dbReference type="PANTHER" id="PTHR45988:SF90">
    <property type="entry name" value="ZINC FINGER PROTEIN ZAT10-LIKE"/>
    <property type="match status" value="1"/>
</dbReference>
<keyword evidence="1" id="KW-0479">Metal-binding</keyword>
<dbReference type="Proteomes" id="UP000002051">
    <property type="component" value="Unassembled WGS sequence"/>
</dbReference>
<evidence type="ECO:0000256" key="5">
    <source>
        <dbReference type="ARBA" id="ARBA00023015"/>
    </source>
</evidence>
<dbReference type="GO" id="GO:0008270">
    <property type="term" value="F:zinc ion binding"/>
    <property type="evidence" value="ECO:0007669"/>
    <property type="project" value="UniProtKB-KW"/>
</dbReference>
<dbReference type="PANTHER" id="PTHR45988">
    <property type="entry name" value="C2H2 TYPE ZINC FINGER TRANSCRIPTION FACTOR FAMILY-RELATED"/>
    <property type="match status" value="1"/>
</dbReference>
<feature type="compositionally biased region" description="Basic and acidic residues" evidence="8">
    <location>
        <begin position="248"/>
        <end position="257"/>
    </location>
</feature>
<feature type="compositionally biased region" description="Polar residues" evidence="8">
    <location>
        <begin position="18"/>
        <end position="29"/>
    </location>
</feature>
<feature type="region of interest" description="Disordered" evidence="8">
    <location>
        <begin position="156"/>
        <end position="195"/>
    </location>
</feature>
<dbReference type="EnsemblPlants" id="KEH43166">
    <property type="protein sequence ID" value="KEH43166"/>
    <property type="gene ID" value="MTR_1g085590"/>
</dbReference>
<evidence type="ECO:0000256" key="8">
    <source>
        <dbReference type="SAM" id="MobiDB-lite"/>
    </source>
</evidence>
<dbReference type="InterPro" id="IPR044653">
    <property type="entry name" value="AZF1/2/3-like"/>
</dbReference>
<keyword evidence="13" id="KW-1185">Reference proteome</keyword>
<dbReference type="GO" id="GO:0005634">
    <property type="term" value="C:nucleus"/>
    <property type="evidence" value="ECO:0000318"/>
    <property type="project" value="GO_Central"/>
</dbReference>
<feature type="compositionally biased region" description="Basic and acidic residues" evidence="8">
    <location>
        <begin position="185"/>
        <end position="194"/>
    </location>
</feature>
<name>A0A072VNE8_MEDTR</name>
<feature type="region of interest" description="Disordered" evidence="8">
    <location>
        <begin position="211"/>
        <end position="295"/>
    </location>
</feature>